<dbReference type="OrthoDB" id="1938857at2"/>
<dbReference type="STRING" id="979556.MTES_1102"/>
<evidence type="ECO:0000256" key="1">
    <source>
        <dbReference type="ARBA" id="ARBA00023015"/>
    </source>
</evidence>
<reference key="2">
    <citation type="submission" date="2011-02" db="EMBL/GenBank/DDBJ databases">
        <title>Genome sequence of Microbacterium testaceum StLB037.</title>
        <authorList>
            <person name="Morohoshi T."/>
            <person name="Wang W.Z."/>
            <person name="Someya N."/>
            <person name="Ikeda T."/>
        </authorList>
    </citation>
    <scope>NUCLEOTIDE SEQUENCE</scope>
    <source>
        <strain>StLB037</strain>
    </source>
</reference>
<sequence>MTPEPAPVSALRRSVGLVLRRPVRQLGVEAFYSDFMSGLEEMLAAHGRPFVLQVVPDLDDELDAYSRWADSGRVAGVVLVDILDEHDPRLSLVDRLGFAGVALAHPDDAPHHAVVWVDDEAPMRTAVTYLRDLGHTRVGRVAGPDAFAHTRRRTTAFEAAATECGISALVEVADFSGAGGVAAVERLLAAPDPPTALVFDNDVMAAAAASALPARGIDVPGDLSLLAWDDSVLCRSTTPALSAMARDVVALGEHAGTAILRALGHDPQPITTAPPPQLVVRGSTTAPLPPGRERARTSLEP</sequence>
<feature type="region of interest" description="Disordered" evidence="4">
    <location>
        <begin position="265"/>
        <end position="301"/>
    </location>
</feature>
<gene>
    <name evidence="6" type="ordered locus">MTES_1102</name>
</gene>
<evidence type="ECO:0000256" key="3">
    <source>
        <dbReference type="ARBA" id="ARBA00023163"/>
    </source>
</evidence>
<keyword evidence="2" id="KW-0238">DNA-binding</keyword>
<feature type="compositionally biased region" description="Basic and acidic residues" evidence="4">
    <location>
        <begin position="291"/>
        <end position="301"/>
    </location>
</feature>
<keyword evidence="1" id="KW-0805">Transcription regulation</keyword>
<evidence type="ECO:0000313" key="7">
    <source>
        <dbReference type="Proteomes" id="UP000008975"/>
    </source>
</evidence>
<dbReference type="AlphaFoldDB" id="E8NGI3"/>
<dbReference type="EMBL" id="AP012052">
    <property type="protein sequence ID" value="BAJ74066.1"/>
    <property type="molecule type" value="Genomic_DNA"/>
</dbReference>
<accession>E8NGI3</accession>
<protein>
    <submittedName>
        <fullName evidence="6">Transcriptional regulator</fullName>
    </submittedName>
</protein>
<dbReference type="PANTHER" id="PTHR30146">
    <property type="entry name" value="LACI-RELATED TRANSCRIPTIONAL REPRESSOR"/>
    <property type="match status" value="1"/>
</dbReference>
<dbReference type="PANTHER" id="PTHR30146:SF155">
    <property type="entry name" value="ALANINE RACEMASE"/>
    <property type="match status" value="1"/>
</dbReference>
<dbReference type="InterPro" id="IPR028082">
    <property type="entry name" value="Peripla_BP_I"/>
</dbReference>
<dbReference type="HOGENOM" id="CLU_037628_6_1_11"/>
<evidence type="ECO:0000259" key="5">
    <source>
        <dbReference type="Pfam" id="PF13377"/>
    </source>
</evidence>
<reference evidence="6 7" key="1">
    <citation type="journal article" date="2011" name="J. Bacteriol.">
        <title>Genome sequence of Microbacterium testaceum StLB037, an N-acylhomoserine lactone-degrading bacterium isolated from potato leaves.</title>
        <authorList>
            <person name="Morohoshi T."/>
            <person name="Wang W.-Z."/>
            <person name="Someya N."/>
            <person name="Ikeda T."/>
        </authorList>
    </citation>
    <scope>NUCLEOTIDE SEQUENCE [LARGE SCALE GENOMIC DNA]</scope>
    <source>
        <strain evidence="6 7">StLB037</strain>
    </source>
</reference>
<dbReference type="RefSeq" id="WP_013584193.1">
    <property type="nucleotide sequence ID" value="NC_015125.1"/>
</dbReference>
<dbReference type="KEGG" id="mts:MTES_1102"/>
<dbReference type="InterPro" id="IPR046335">
    <property type="entry name" value="LacI/GalR-like_sensor"/>
</dbReference>
<dbReference type="Proteomes" id="UP000008975">
    <property type="component" value="Chromosome"/>
</dbReference>
<evidence type="ECO:0000256" key="4">
    <source>
        <dbReference type="SAM" id="MobiDB-lite"/>
    </source>
</evidence>
<organism evidence="6 7">
    <name type="scientific">Microbacterium testaceum (strain StLB037)</name>
    <dbReference type="NCBI Taxonomy" id="979556"/>
    <lineage>
        <taxon>Bacteria</taxon>
        <taxon>Bacillati</taxon>
        <taxon>Actinomycetota</taxon>
        <taxon>Actinomycetes</taxon>
        <taxon>Micrococcales</taxon>
        <taxon>Microbacteriaceae</taxon>
        <taxon>Microbacterium</taxon>
    </lineage>
</organism>
<dbReference type="SUPFAM" id="SSF53822">
    <property type="entry name" value="Periplasmic binding protein-like I"/>
    <property type="match status" value="1"/>
</dbReference>
<dbReference type="GO" id="GO:0000976">
    <property type="term" value="F:transcription cis-regulatory region binding"/>
    <property type="evidence" value="ECO:0007669"/>
    <property type="project" value="TreeGrafter"/>
</dbReference>
<dbReference type="Pfam" id="PF13377">
    <property type="entry name" value="Peripla_BP_3"/>
    <property type="match status" value="1"/>
</dbReference>
<evidence type="ECO:0000313" key="6">
    <source>
        <dbReference type="EMBL" id="BAJ74066.1"/>
    </source>
</evidence>
<dbReference type="eggNOG" id="COG1609">
    <property type="taxonomic scope" value="Bacteria"/>
</dbReference>
<keyword evidence="3" id="KW-0804">Transcription</keyword>
<feature type="domain" description="Transcriptional regulator LacI/GalR-like sensor" evidence="5">
    <location>
        <begin position="127"/>
        <end position="284"/>
    </location>
</feature>
<evidence type="ECO:0000256" key="2">
    <source>
        <dbReference type="ARBA" id="ARBA00023125"/>
    </source>
</evidence>
<dbReference type="Gene3D" id="3.40.50.2300">
    <property type="match status" value="2"/>
</dbReference>
<dbReference type="GO" id="GO:0003700">
    <property type="term" value="F:DNA-binding transcription factor activity"/>
    <property type="evidence" value="ECO:0007669"/>
    <property type="project" value="TreeGrafter"/>
</dbReference>
<name>E8NGI3_MICTS</name>
<proteinExistence type="predicted"/>